<feature type="domain" description="FAD-binding FR-type" evidence="14">
    <location>
        <begin position="54"/>
        <end position="160"/>
    </location>
</feature>
<evidence type="ECO:0000256" key="13">
    <source>
        <dbReference type="PIRSR" id="PIRSR601834-1"/>
    </source>
</evidence>
<dbReference type="PANTHER" id="PTHR19370:SF171">
    <property type="entry name" value="NADH-CYTOCHROME B5 REDUCTASE 2"/>
    <property type="match status" value="1"/>
</dbReference>
<evidence type="ECO:0000256" key="2">
    <source>
        <dbReference type="ARBA" id="ARBA00004572"/>
    </source>
</evidence>
<evidence type="ECO:0000256" key="11">
    <source>
        <dbReference type="ARBA" id="ARBA00039435"/>
    </source>
</evidence>
<evidence type="ECO:0000313" key="16">
    <source>
        <dbReference type="Proteomes" id="UP001303373"/>
    </source>
</evidence>
<sequence>MSLSLRSPRALQLAAGAAFCGVASAAYFSTKRPLQLDSSQNAASKTLSLPSTMLFSKQLTVTKVEQVNHDTKKVTFALPGGVGEISGVEAGSAILTQHTPPGAWFPVLRPYTPISDADERGTLQLLVKQYPNGQASRHIHTLTPGSKLQIRGPIPGYRYTASTQARQVLFIAGGAGITPLYSLAKKIVSDASDETRITLLWGVNGTRDLVLKAELEALEAQFPNRLSVKYCISGPEAAPGTGSLGDETKFKKGHVDKSVLQEAIERCKKGRWGDGKTKVWLCGPPAMEEAIAGQKGVLAELGVAKNEIHKF</sequence>
<protein>
    <recommendedName>
        <fullName evidence="11">NADH-cytochrome b5 reductase 2</fullName>
        <ecNumber evidence="4">1.6.2.2</ecNumber>
    </recommendedName>
    <alternativeName>
        <fullName evidence="12">Mitochondrial cytochrome b reductase</fullName>
    </alternativeName>
</protein>
<keyword evidence="7 13" id="KW-0274">FAD</keyword>
<dbReference type="EMBL" id="CP138581">
    <property type="protein sequence ID" value="WPG98829.1"/>
    <property type="molecule type" value="Genomic_DNA"/>
</dbReference>
<dbReference type="Gene3D" id="2.40.30.10">
    <property type="entry name" value="Translation factors"/>
    <property type="match status" value="1"/>
</dbReference>
<evidence type="ECO:0000256" key="1">
    <source>
        <dbReference type="ARBA" id="ARBA00001974"/>
    </source>
</evidence>
<dbReference type="Gene3D" id="3.40.50.80">
    <property type="entry name" value="Nucleotide-binding domain of ferredoxin-NADP reductase (FNR) module"/>
    <property type="match status" value="1"/>
</dbReference>
<dbReference type="Pfam" id="PF00175">
    <property type="entry name" value="NAD_binding_1"/>
    <property type="match status" value="1"/>
</dbReference>
<evidence type="ECO:0000256" key="12">
    <source>
        <dbReference type="ARBA" id="ARBA00041256"/>
    </source>
</evidence>
<organism evidence="15 16">
    <name type="scientific">Acrodontium crateriforme</name>
    <dbReference type="NCBI Taxonomy" id="150365"/>
    <lineage>
        <taxon>Eukaryota</taxon>
        <taxon>Fungi</taxon>
        <taxon>Dikarya</taxon>
        <taxon>Ascomycota</taxon>
        <taxon>Pezizomycotina</taxon>
        <taxon>Dothideomycetes</taxon>
        <taxon>Dothideomycetidae</taxon>
        <taxon>Mycosphaerellales</taxon>
        <taxon>Teratosphaeriaceae</taxon>
        <taxon>Acrodontium</taxon>
    </lineage>
</organism>
<dbReference type="InterPro" id="IPR001433">
    <property type="entry name" value="OxRdtase_FAD/NAD-bd"/>
</dbReference>
<feature type="binding site" evidence="13">
    <location>
        <position position="109"/>
    </location>
    <ligand>
        <name>FAD</name>
        <dbReference type="ChEBI" id="CHEBI:57692"/>
    </ligand>
</feature>
<feature type="binding site" evidence="13">
    <location>
        <position position="178"/>
    </location>
    <ligand>
        <name>FAD</name>
        <dbReference type="ChEBI" id="CHEBI:57692"/>
    </ligand>
</feature>
<evidence type="ECO:0000256" key="4">
    <source>
        <dbReference type="ARBA" id="ARBA00012011"/>
    </source>
</evidence>
<evidence type="ECO:0000256" key="5">
    <source>
        <dbReference type="ARBA" id="ARBA00022630"/>
    </source>
</evidence>
<evidence type="ECO:0000256" key="8">
    <source>
        <dbReference type="ARBA" id="ARBA00023002"/>
    </source>
</evidence>
<dbReference type="PANTHER" id="PTHR19370">
    <property type="entry name" value="NADH-CYTOCHROME B5 REDUCTASE"/>
    <property type="match status" value="1"/>
</dbReference>
<dbReference type="CDD" id="cd06183">
    <property type="entry name" value="cyt_b5_reduct_like"/>
    <property type="match status" value="1"/>
</dbReference>
<comment type="similarity">
    <text evidence="3">Belongs to the flavoprotein pyridine nucleotide cytochrome reductase family.</text>
</comment>
<comment type="cofactor">
    <cofactor evidence="1 13">
        <name>FAD</name>
        <dbReference type="ChEBI" id="CHEBI:57692"/>
    </cofactor>
</comment>
<dbReference type="PRINTS" id="PR00406">
    <property type="entry name" value="CYTB5RDTASE"/>
</dbReference>
<evidence type="ECO:0000256" key="9">
    <source>
        <dbReference type="ARBA" id="ARBA00023136"/>
    </source>
</evidence>
<keyword evidence="5 13" id="KW-0285">Flavoprotein</keyword>
<dbReference type="InterPro" id="IPR039261">
    <property type="entry name" value="FNR_nucleotide-bd"/>
</dbReference>
<name>A0AAQ3R8C8_9PEZI</name>
<dbReference type="InterPro" id="IPR001834">
    <property type="entry name" value="CBR-like"/>
</dbReference>
<dbReference type="InterPro" id="IPR017938">
    <property type="entry name" value="Riboflavin_synthase-like_b-brl"/>
</dbReference>
<comment type="function">
    <text evidence="10">May mediate the reduction of outer membrane cytochrome b5.</text>
</comment>
<evidence type="ECO:0000259" key="14">
    <source>
        <dbReference type="PROSITE" id="PS51384"/>
    </source>
</evidence>
<keyword evidence="16" id="KW-1185">Reference proteome</keyword>
<comment type="subcellular location">
    <subcellularLocation>
        <location evidence="2">Mitochondrion outer membrane</location>
        <topology evidence="2">Single-pass membrane protein</topology>
    </subcellularLocation>
</comment>
<dbReference type="InterPro" id="IPR008333">
    <property type="entry name" value="Cbr1-like_FAD-bd_dom"/>
</dbReference>
<proteinExistence type="inferred from homology"/>
<keyword evidence="6" id="KW-0496">Mitochondrion</keyword>
<evidence type="ECO:0000256" key="10">
    <source>
        <dbReference type="ARBA" id="ARBA00037464"/>
    </source>
</evidence>
<dbReference type="AlphaFoldDB" id="A0AAQ3R8C8"/>
<evidence type="ECO:0000256" key="7">
    <source>
        <dbReference type="ARBA" id="ARBA00022827"/>
    </source>
</evidence>
<dbReference type="Pfam" id="PF00970">
    <property type="entry name" value="FAD_binding_6"/>
    <property type="match status" value="1"/>
</dbReference>
<accession>A0AAQ3R8C8</accession>
<evidence type="ECO:0000313" key="15">
    <source>
        <dbReference type="EMBL" id="WPG98829.1"/>
    </source>
</evidence>
<dbReference type="EC" id="1.6.2.2" evidence="4"/>
<gene>
    <name evidence="15" type="ORF">R9X50_00162700</name>
</gene>
<dbReference type="SUPFAM" id="SSF63380">
    <property type="entry name" value="Riboflavin synthase domain-like"/>
    <property type="match status" value="1"/>
</dbReference>
<dbReference type="Proteomes" id="UP001303373">
    <property type="component" value="Chromosome 2"/>
</dbReference>
<dbReference type="PROSITE" id="PS51384">
    <property type="entry name" value="FAD_FR"/>
    <property type="match status" value="1"/>
</dbReference>
<keyword evidence="8" id="KW-0560">Oxidoreductase</keyword>
<keyword evidence="6" id="KW-1000">Mitochondrion outer membrane</keyword>
<evidence type="ECO:0000256" key="3">
    <source>
        <dbReference type="ARBA" id="ARBA00006105"/>
    </source>
</evidence>
<feature type="binding site" evidence="13">
    <location>
        <position position="128"/>
    </location>
    <ligand>
        <name>FAD</name>
        <dbReference type="ChEBI" id="CHEBI:57692"/>
    </ligand>
</feature>
<feature type="binding site" evidence="13">
    <location>
        <position position="126"/>
    </location>
    <ligand>
        <name>FAD</name>
        <dbReference type="ChEBI" id="CHEBI:57692"/>
    </ligand>
</feature>
<evidence type="ECO:0000256" key="6">
    <source>
        <dbReference type="ARBA" id="ARBA00022787"/>
    </source>
</evidence>
<feature type="binding site" evidence="13">
    <location>
        <position position="111"/>
    </location>
    <ligand>
        <name>FAD</name>
        <dbReference type="ChEBI" id="CHEBI:57692"/>
    </ligand>
</feature>
<reference evidence="15 16" key="1">
    <citation type="submission" date="2023-11" db="EMBL/GenBank/DDBJ databases">
        <title>An acidophilic fungus is an integral part of prey digestion in a carnivorous sundew plant.</title>
        <authorList>
            <person name="Tsai I.J."/>
        </authorList>
    </citation>
    <scope>NUCLEOTIDE SEQUENCE [LARGE SCALE GENOMIC DNA]</scope>
    <source>
        <strain evidence="15">169a</strain>
    </source>
</reference>
<feature type="binding site" evidence="13">
    <location>
        <position position="110"/>
    </location>
    <ligand>
        <name>FAD</name>
        <dbReference type="ChEBI" id="CHEBI:57692"/>
    </ligand>
</feature>
<feature type="binding site" evidence="13">
    <location>
        <position position="136"/>
    </location>
    <ligand>
        <name>FAD</name>
        <dbReference type="ChEBI" id="CHEBI:57692"/>
    </ligand>
</feature>
<dbReference type="InterPro" id="IPR017927">
    <property type="entry name" value="FAD-bd_FR_type"/>
</dbReference>
<dbReference type="GO" id="GO:0090524">
    <property type="term" value="F:cytochrome-b5 reductase activity, acting on NADH"/>
    <property type="evidence" value="ECO:0007669"/>
    <property type="project" value="UniProtKB-EC"/>
</dbReference>
<dbReference type="SUPFAM" id="SSF52343">
    <property type="entry name" value="Ferredoxin reductase-like, C-terminal NADP-linked domain"/>
    <property type="match status" value="1"/>
</dbReference>
<keyword evidence="9" id="KW-0472">Membrane</keyword>
<dbReference type="GO" id="GO:0005741">
    <property type="term" value="C:mitochondrial outer membrane"/>
    <property type="evidence" value="ECO:0007669"/>
    <property type="project" value="UniProtKB-SubCell"/>
</dbReference>